<dbReference type="InParanoid" id="A0A6J2X3E8"/>
<dbReference type="GO" id="GO:0007021">
    <property type="term" value="P:tubulin complex assembly"/>
    <property type="evidence" value="ECO:0007669"/>
    <property type="project" value="TreeGrafter"/>
</dbReference>
<evidence type="ECO:0000256" key="5">
    <source>
        <dbReference type="ARBA" id="ARBA00023186"/>
    </source>
</evidence>
<accession>A0A6J2X3E8</accession>
<dbReference type="Gene3D" id="2.160.20.70">
    <property type="match status" value="1"/>
</dbReference>
<organism evidence="8 9">
    <name type="scientific">Sitophilus oryzae</name>
    <name type="common">Rice weevil</name>
    <name type="synonym">Curculio oryzae</name>
    <dbReference type="NCBI Taxonomy" id="7048"/>
    <lineage>
        <taxon>Eukaryota</taxon>
        <taxon>Metazoa</taxon>
        <taxon>Ecdysozoa</taxon>
        <taxon>Arthropoda</taxon>
        <taxon>Hexapoda</taxon>
        <taxon>Insecta</taxon>
        <taxon>Pterygota</taxon>
        <taxon>Neoptera</taxon>
        <taxon>Endopterygota</taxon>
        <taxon>Coleoptera</taxon>
        <taxon>Polyphaga</taxon>
        <taxon>Cucujiformia</taxon>
        <taxon>Curculionidae</taxon>
        <taxon>Dryophthorinae</taxon>
        <taxon>Sitophilus</taxon>
    </lineage>
</organism>
<dbReference type="InterPro" id="IPR017901">
    <property type="entry name" value="C-CAP_CF_C-like"/>
</dbReference>
<dbReference type="InterPro" id="IPR016098">
    <property type="entry name" value="CAP/MinC_C"/>
</dbReference>
<dbReference type="RefSeq" id="XP_030745520.1">
    <property type="nucleotide sequence ID" value="XM_030889660.1"/>
</dbReference>
<protein>
    <submittedName>
        <fullName evidence="9">Tubulin-specific chaperone C</fullName>
    </submittedName>
</protein>
<dbReference type="InterPro" id="IPR027684">
    <property type="entry name" value="TBCC"/>
</dbReference>
<dbReference type="Pfam" id="PF16752">
    <property type="entry name" value="TBCC_N"/>
    <property type="match status" value="1"/>
</dbReference>
<dbReference type="FunCoup" id="A0A6J2X3E8">
    <property type="interactions" value="1202"/>
</dbReference>
<dbReference type="InterPro" id="IPR031925">
    <property type="entry name" value="TBCC_N"/>
</dbReference>
<evidence type="ECO:0000259" key="7">
    <source>
        <dbReference type="PROSITE" id="PS51329"/>
    </source>
</evidence>
<name>A0A6J2X3E8_SITOR</name>
<proteinExistence type="inferred from homology"/>
<evidence type="ECO:0000256" key="6">
    <source>
        <dbReference type="ARBA" id="ARBA00026055"/>
    </source>
</evidence>
<comment type="subunit">
    <text evidence="6">Supercomplex made of cofactors A to E. Cofactors A and D function by capturing and stabilizing tubulin in a quasi-native conformation. Cofactor E binds to the cofactor D-tubulin complex; interaction with cofactor C then causes the release of tubulin polypeptides that are committed to the native state.</text>
</comment>
<keyword evidence="4" id="KW-0007">Acetylation</keyword>
<evidence type="ECO:0000256" key="1">
    <source>
        <dbReference type="ARBA" id="ARBA00004496"/>
    </source>
</evidence>
<dbReference type="GO" id="GO:0015631">
    <property type="term" value="F:tubulin binding"/>
    <property type="evidence" value="ECO:0007669"/>
    <property type="project" value="InterPro"/>
</dbReference>
<keyword evidence="5" id="KW-0143">Chaperone</keyword>
<dbReference type="OrthoDB" id="194775at2759"/>
<gene>
    <name evidence="9" type="primary">LOC115874509</name>
</gene>
<dbReference type="AlphaFoldDB" id="A0A6J2X3E8"/>
<evidence type="ECO:0000313" key="8">
    <source>
        <dbReference type="Proteomes" id="UP000504635"/>
    </source>
</evidence>
<reference evidence="9" key="1">
    <citation type="submission" date="2025-08" db="UniProtKB">
        <authorList>
            <consortium name="RefSeq"/>
        </authorList>
    </citation>
    <scope>IDENTIFICATION</scope>
    <source>
        <tissue evidence="9">Gonads</tissue>
    </source>
</reference>
<keyword evidence="3" id="KW-0963">Cytoplasm</keyword>
<dbReference type="Gene3D" id="1.20.58.1250">
    <property type="entry name" value="Tubulin Binding Cofactor C, N-terminal domain"/>
    <property type="match status" value="1"/>
</dbReference>
<comment type="similarity">
    <text evidence="2">Belongs to the TBCC family.</text>
</comment>
<dbReference type="PANTHER" id="PTHR15139">
    <property type="entry name" value="TUBULIN FOLDING COFACTOR C"/>
    <property type="match status" value="1"/>
</dbReference>
<dbReference type="KEGG" id="soy:115874509"/>
<dbReference type="SMART" id="SM00673">
    <property type="entry name" value="CARP"/>
    <property type="match status" value="2"/>
</dbReference>
<dbReference type="PROSITE" id="PS51329">
    <property type="entry name" value="C_CAP_COFACTOR_C"/>
    <property type="match status" value="1"/>
</dbReference>
<dbReference type="InterPro" id="IPR006599">
    <property type="entry name" value="CARP_motif"/>
</dbReference>
<dbReference type="GO" id="GO:0005737">
    <property type="term" value="C:cytoplasm"/>
    <property type="evidence" value="ECO:0007669"/>
    <property type="project" value="UniProtKB-SubCell"/>
</dbReference>
<dbReference type="InterPro" id="IPR038397">
    <property type="entry name" value="TBCC_N_sf"/>
</dbReference>
<feature type="domain" description="C-CAP/cofactor C-like" evidence="7">
    <location>
        <begin position="156"/>
        <end position="312"/>
    </location>
</feature>
<dbReference type="PANTHER" id="PTHR15139:SF0">
    <property type="entry name" value="TUBULIN-SPECIFIC CHAPERONE C"/>
    <property type="match status" value="1"/>
</dbReference>
<dbReference type="Pfam" id="PF07986">
    <property type="entry name" value="TBCC"/>
    <property type="match status" value="1"/>
</dbReference>
<sequence length="335" mass="39157">MDLISEGTDKINILKSRELERKLNLQKKQETKKSTLAENEQLDYFERTFSEKQAYIENLIKLSENLPKDQLPEHFNIISKEILLLQKYVAASSLFLRNYFLQKCQNIIQELSNKTRDLENELLPKKKFGFRNKTKPKLLENNGKDVVDFNGKLSDSSAKESVNEEKQSPKIECGFYRRKEEVLCLSDEEIYKKDVSIEKLTNCVVYLKGIPSTLHLNHLTNCKIFSGPVSTSIFAENCYNCTFVIACQQLRLHSSENVDIYLHVTSRAIMEDCSKISVAPYNWVYENINKHFVEAGMDLSVNNWRCIDDFNWLNTTKHSPNWREMDQSVRVREWT</sequence>
<comment type="subcellular location">
    <subcellularLocation>
        <location evidence="1">Cytoplasm</location>
    </subcellularLocation>
</comment>
<evidence type="ECO:0000256" key="3">
    <source>
        <dbReference type="ARBA" id="ARBA00022490"/>
    </source>
</evidence>
<keyword evidence="8" id="KW-1185">Reference proteome</keyword>
<dbReference type="GeneID" id="115874509"/>
<evidence type="ECO:0000256" key="2">
    <source>
        <dbReference type="ARBA" id="ARBA00008848"/>
    </source>
</evidence>
<dbReference type="InterPro" id="IPR012945">
    <property type="entry name" value="Tubulin-bd_cofactor_C_dom"/>
</dbReference>
<evidence type="ECO:0000313" key="9">
    <source>
        <dbReference type="RefSeq" id="XP_030745520.1"/>
    </source>
</evidence>
<dbReference type="CTD" id="6903"/>
<evidence type="ECO:0000256" key="4">
    <source>
        <dbReference type="ARBA" id="ARBA00022990"/>
    </source>
</evidence>
<dbReference type="GO" id="GO:0007023">
    <property type="term" value="P:post-chaperonin tubulin folding pathway"/>
    <property type="evidence" value="ECO:0007669"/>
    <property type="project" value="InterPro"/>
</dbReference>
<dbReference type="Proteomes" id="UP000504635">
    <property type="component" value="Unplaced"/>
</dbReference>